<dbReference type="Proteomes" id="UP000054877">
    <property type="component" value="Unassembled WGS sequence"/>
</dbReference>
<gene>
    <name evidence="2" type="ORF">Lspi_1027</name>
</gene>
<dbReference type="PATRIC" id="fig|452.5.peg.1125"/>
<dbReference type="NCBIfam" id="NF045611">
    <property type="entry name" value="small_CydP"/>
    <property type="match status" value="1"/>
</dbReference>
<keyword evidence="1" id="KW-0472">Membrane</keyword>
<reference evidence="2 3" key="1">
    <citation type="submission" date="2015-11" db="EMBL/GenBank/DDBJ databases">
        <title>Genomic analysis of 38 Legionella species identifies large and diverse effector repertoires.</title>
        <authorList>
            <person name="Burstein D."/>
            <person name="Amaro F."/>
            <person name="Zusman T."/>
            <person name="Lifshitz Z."/>
            <person name="Cohen O."/>
            <person name="Gilbert J.A."/>
            <person name="Pupko T."/>
            <person name="Shuman H.A."/>
            <person name="Segal G."/>
        </authorList>
    </citation>
    <scope>NUCLEOTIDE SEQUENCE [LARGE SCALE GENOMIC DNA]</scope>
    <source>
        <strain evidence="2 3">Mt.St.Helens-9</strain>
    </source>
</reference>
<sequence length="64" mass="7294">MKPITRDIVWTLFIKLTLLSALWFICFKTVEKPETTTAQWLLGNDPENVKPVILPAVSNNDGKH</sequence>
<feature type="transmembrane region" description="Helical" evidence="1">
    <location>
        <begin position="7"/>
        <end position="25"/>
    </location>
</feature>
<dbReference type="InterPro" id="IPR054636">
    <property type="entry name" value="CydP"/>
</dbReference>
<protein>
    <submittedName>
        <fullName evidence="2">Uncharacterized protein</fullName>
    </submittedName>
</protein>
<name>A0A0W0Z6V9_LEGSP</name>
<keyword evidence="1" id="KW-1133">Transmembrane helix</keyword>
<dbReference type="EMBL" id="LNYX01000012">
    <property type="protein sequence ID" value="KTD64860.1"/>
    <property type="molecule type" value="Genomic_DNA"/>
</dbReference>
<keyword evidence="3" id="KW-1185">Reference proteome</keyword>
<accession>A0A0W0Z6V9</accession>
<evidence type="ECO:0000256" key="1">
    <source>
        <dbReference type="SAM" id="Phobius"/>
    </source>
</evidence>
<proteinExistence type="predicted"/>
<dbReference type="AlphaFoldDB" id="A0A0W0Z6V9"/>
<comment type="caution">
    <text evidence="2">The sequence shown here is derived from an EMBL/GenBank/DDBJ whole genome shotgun (WGS) entry which is preliminary data.</text>
</comment>
<dbReference type="STRING" id="452.Lspi_1027"/>
<dbReference type="OrthoDB" id="5651937at2"/>
<keyword evidence="1" id="KW-0812">Transmembrane</keyword>
<evidence type="ECO:0000313" key="3">
    <source>
        <dbReference type="Proteomes" id="UP000054877"/>
    </source>
</evidence>
<evidence type="ECO:0000313" key="2">
    <source>
        <dbReference type="EMBL" id="KTD64860.1"/>
    </source>
</evidence>
<organism evidence="2 3">
    <name type="scientific">Legionella spiritensis</name>
    <dbReference type="NCBI Taxonomy" id="452"/>
    <lineage>
        <taxon>Bacteria</taxon>
        <taxon>Pseudomonadati</taxon>
        <taxon>Pseudomonadota</taxon>
        <taxon>Gammaproteobacteria</taxon>
        <taxon>Legionellales</taxon>
        <taxon>Legionellaceae</taxon>
        <taxon>Legionella</taxon>
    </lineage>
</organism>
<dbReference type="RefSeq" id="WP_058482960.1">
    <property type="nucleotide sequence ID" value="NZ_CAAAII010000003.1"/>
</dbReference>